<reference evidence="4 5" key="1">
    <citation type="submission" date="2016-04" db="EMBL/GenBank/DDBJ databases">
        <authorList>
            <person name="Evans L.H."/>
            <person name="Alamgir A."/>
            <person name="Owens N."/>
            <person name="Weber N.D."/>
            <person name="Virtaneva K."/>
            <person name="Barbian K."/>
            <person name="Babar A."/>
            <person name="Rosenke K."/>
        </authorList>
    </citation>
    <scope>NUCLEOTIDE SEQUENCE [LARGE SCALE GENOMIC DNA]</scope>
    <source>
        <strain evidence="4 5">LMa1</strain>
    </source>
</reference>
<accession>A0A1B7LHA5</accession>
<dbReference type="GO" id="GO:0051604">
    <property type="term" value="P:protein maturation"/>
    <property type="evidence" value="ECO:0007669"/>
    <property type="project" value="TreeGrafter"/>
</dbReference>
<organism evidence="4 5">
    <name type="scientific">Desulfotomaculum copahuensis</name>
    <dbReference type="NCBI Taxonomy" id="1838280"/>
    <lineage>
        <taxon>Bacteria</taxon>
        <taxon>Bacillati</taxon>
        <taxon>Bacillota</taxon>
        <taxon>Clostridia</taxon>
        <taxon>Eubacteriales</taxon>
        <taxon>Desulfotomaculaceae</taxon>
        <taxon>Desulfotomaculum</taxon>
    </lineage>
</organism>
<dbReference type="RefSeq" id="WP_066666713.1">
    <property type="nucleotide sequence ID" value="NZ_LYVF01000054.1"/>
</dbReference>
<keyword evidence="3" id="KW-0408">Iron</keyword>
<dbReference type="InterPro" id="IPR002780">
    <property type="entry name" value="Hyd_form_HypD"/>
</dbReference>
<dbReference type="Gene3D" id="3.40.50.11740">
    <property type="entry name" value="HypD, alpha/beta domain 2"/>
    <property type="match status" value="2"/>
</dbReference>
<evidence type="ECO:0000256" key="1">
    <source>
        <dbReference type="ARBA" id="ARBA00007888"/>
    </source>
</evidence>
<comment type="caution">
    <text evidence="4">The sequence shown here is derived from an EMBL/GenBank/DDBJ whole genome shotgun (WGS) entry which is preliminary data.</text>
</comment>
<comment type="similarity">
    <text evidence="1">Belongs to the HypD family.</text>
</comment>
<dbReference type="NCBIfam" id="TIGR00075">
    <property type="entry name" value="hypD"/>
    <property type="match status" value="1"/>
</dbReference>
<dbReference type="STRING" id="1838280.A6M21_05495"/>
<dbReference type="AlphaFoldDB" id="A0A1B7LHA5"/>
<dbReference type="PIRSF" id="PIRSF005622">
    <property type="entry name" value="Hydrgn_mat_hypD"/>
    <property type="match status" value="1"/>
</dbReference>
<proteinExistence type="inferred from homology"/>
<dbReference type="InterPro" id="IPR042244">
    <property type="entry name" value="HypD_2_sf"/>
</dbReference>
<evidence type="ECO:0000313" key="5">
    <source>
        <dbReference type="Proteomes" id="UP000078532"/>
    </source>
</evidence>
<protein>
    <submittedName>
        <fullName evidence="4">Hydrogenase formation protein HypD</fullName>
    </submittedName>
</protein>
<evidence type="ECO:0000313" key="4">
    <source>
        <dbReference type="EMBL" id="OAT85575.1"/>
    </source>
</evidence>
<evidence type="ECO:0000256" key="2">
    <source>
        <dbReference type="ARBA" id="ARBA00022723"/>
    </source>
</evidence>
<dbReference type="EMBL" id="LYVF01000054">
    <property type="protein sequence ID" value="OAT85575.1"/>
    <property type="molecule type" value="Genomic_DNA"/>
</dbReference>
<dbReference type="PANTHER" id="PTHR30149:SF0">
    <property type="entry name" value="HYDROGENASE MATURATION FACTOR HYPD"/>
    <property type="match status" value="1"/>
</dbReference>
<name>A0A1B7LHA5_9FIRM</name>
<dbReference type="InterPro" id="IPR042243">
    <property type="entry name" value="HypD_1"/>
</dbReference>
<keyword evidence="2" id="KW-0479">Metal-binding</keyword>
<dbReference type="OrthoDB" id="9770424at2"/>
<keyword evidence="5" id="KW-1185">Reference proteome</keyword>
<gene>
    <name evidence="4" type="ORF">A6M21_05495</name>
</gene>
<sequence>MKRLNRWREADINRKLLARVIVLSRAVAERLGRVPVFMEVCGTHTVAISRTGLRNLLSGHMELRSGPGCPVCVTDAGDIEQMIMLARVPEVTVTTFGDMMRVPGHAASLEEERARGAQVQVVYSPADAVELAEAQPDRQVVFLGVGFETTAPTVAVALSRAVEKKLPNFSIYSAHKIVPPVMRVLLQDPDLAVDGFILPGHVCAVTGRAPFDFIAGEFGLPAVITGFEPLDILSSVYRLLEQILSGEPLVTNGYTRVVRETGNREARAVMNRYFKPVDASWRGFGTVPGSGLQLRDRFRDYDAACRFHLPAPVYTVRAGCRCGDLLRGKITPRQCPLFAAACTPARPVGPCMVSSEGACAAYYQYERNNS</sequence>
<dbReference type="GO" id="GO:0005506">
    <property type="term" value="F:iron ion binding"/>
    <property type="evidence" value="ECO:0007669"/>
    <property type="project" value="TreeGrafter"/>
</dbReference>
<dbReference type="Proteomes" id="UP000078532">
    <property type="component" value="Unassembled WGS sequence"/>
</dbReference>
<dbReference type="Gene3D" id="6.10.20.100">
    <property type="match status" value="1"/>
</dbReference>
<dbReference type="PANTHER" id="PTHR30149">
    <property type="entry name" value="HYDROGENASE PROTEIN ASSEMBLY PROTEIN HYPD"/>
    <property type="match status" value="1"/>
</dbReference>
<dbReference type="GO" id="GO:0051539">
    <property type="term" value="F:4 iron, 4 sulfur cluster binding"/>
    <property type="evidence" value="ECO:0007669"/>
    <property type="project" value="TreeGrafter"/>
</dbReference>
<dbReference type="GO" id="GO:0070025">
    <property type="term" value="F:carbon monoxide binding"/>
    <property type="evidence" value="ECO:0007669"/>
    <property type="project" value="TreeGrafter"/>
</dbReference>
<dbReference type="Pfam" id="PF01924">
    <property type="entry name" value="HypD"/>
    <property type="match status" value="1"/>
</dbReference>
<evidence type="ECO:0000256" key="3">
    <source>
        <dbReference type="ARBA" id="ARBA00023004"/>
    </source>
</evidence>